<protein>
    <submittedName>
        <fullName evidence="1">Uncharacterized protein</fullName>
    </submittedName>
</protein>
<evidence type="ECO:0000313" key="2">
    <source>
        <dbReference type="Proteomes" id="UP000293172"/>
    </source>
</evidence>
<proteinExistence type="predicted"/>
<dbReference type="EMBL" id="QJUL01000088">
    <property type="protein sequence ID" value="TBU81443.1"/>
    <property type="molecule type" value="Genomic_DNA"/>
</dbReference>
<evidence type="ECO:0000313" key="1">
    <source>
        <dbReference type="EMBL" id="TBU81443.1"/>
    </source>
</evidence>
<dbReference type="Proteomes" id="UP000293172">
    <property type="component" value="Unassembled WGS sequence"/>
</dbReference>
<feature type="non-terminal residue" evidence="1">
    <location>
        <position position="63"/>
    </location>
</feature>
<dbReference type="RefSeq" id="WP_131199492.1">
    <property type="nucleotide sequence ID" value="NZ_QJUL01000088.1"/>
</dbReference>
<sequence>MLCTFPEYFCTLPAFASLGNFLNSDYLLGLLGYDPDQAQKRLGDGLYEQRLIREAIVARTGQR</sequence>
<comment type="caution">
    <text evidence="1">The sequence shown here is derived from an EMBL/GenBank/DDBJ whole genome shotgun (WGS) entry which is preliminary data.</text>
</comment>
<gene>
    <name evidence="1" type="ORF">DNK44_26170</name>
</gene>
<organism evidence="1 2">
    <name type="scientific">Phytopseudomonas dryadis</name>
    <dbReference type="NCBI Taxonomy" id="2487520"/>
    <lineage>
        <taxon>Bacteria</taxon>
        <taxon>Pseudomonadati</taxon>
        <taxon>Pseudomonadota</taxon>
        <taxon>Gammaproteobacteria</taxon>
        <taxon>Pseudomonadales</taxon>
        <taxon>Pseudomonadaceae</taxon>
        <taxon>Phytopseudomonas</taxon>
    </lineage>
</organism>
<reference evidence="1 2" key="1">
    <citation type="submission" date="2018-06" db="EMBL/GenBank/DDBJ databases">
        <title>Three novel Pseudomonas species isolated from symptomatic oak.</title>
        <authorList>
            <person name="Bueno-Gonzalez V."/>
            <person name="Brady C."/>
        </authorList>
    </citation>
    <scope>NUCLEOTIDE SEQUENCE [LARGE SCALE GENOMIC DNA]</scope>
    <source>
        <strain evidence="1 2">P6B</strain>
    </source>
</reference>
<accession>A0A4Q9QNH7</accession>
<name>A0A4Q9QNH7_9GAMM</name>
<dbReference type="AlphaFoldDB" id="A0A4Q9QNH7"/>